<dbReference type="PANTHER" id="PTHR43640">
    <property type="entry name" value="OS07G0260300 PROTEIN"/>
    <property type="match status" value="1"/>
</dbReference>
<evidence type="ECO:0000313" key="3">
    <source>
        <dbReference type="EMBL" id="GHA04956.1"/>
    </source>
</evidence>
<evidence type="ECO:0000313" key="4">
    <source>
        <dbReference type="Proteomes" id="UP000614811"/>
    </source>
</evidence>
<dbReference type="InterPro" id="IPR036249">
    <property type="entry name" value="Thioredoxin-like_sf"/>
</dbReference>
<dbReference type="GO" id="GO:0016209">
    <property type="term" value="F:antioxidant activity"/>
    <property type="evidence" value="ECO:0007669"/>
    <property type="project" value="InterPro"/>
</dbReference>
<dbReference type="Pfam" id="PF00578">
    <property type="entry name" value="AhpC-TSA"/>
    <property type="match status" value="1"/>
</dbReference>
<dbReference type="InterPro" id="IPR000866">
    <property type="entry name" value="AhpC/TSA"/>
</dbReference>
<gene>
    <name evidence="3" type="ORF">GCM10008090_13090</name>
</gene>
<dbReference type="EMBL" id="BMXA01000002">
    <property type="protein sequence ID" value="GHA04956.1"/>
    <property type="molecule type" value="Genomic_DNA"/>
</dbReference>
<keyword evidence="1" id="KW-0732">Signal</keyword>
<proteinExistence type="predicted"/>
<dbReference type="InterPro" id="IPR047262">
    <property type="entry name" value="PRX-like1"/>
</dbReference>
<dbReference type="Proteomes" id="UP000614811">
    <property type="component" value="Unassembled WGS sequence"/>
</dbReference>
<organism evidence="3 4">
    <name type="scientific">Arenicella chitinivorans</name>
    <dbReference type="NCBI Taxonomy" id="1329800"/>
    <lineage>
        <taxon>Bacteria</taxon>
        <taxon>Pseudomonadati</taxon>
        <taxon>Pseudomonadota</taxon>
        <taxon>Gammaproteobacteria</taxon>
        <taxon>Arenicellales</taxon>
        <taxon>Arenicellaceae</taxon>
        <taxon>Arenicella</taxon>
    </lineage>
</organism>
<accession>A0A918RNZ1</accession>
<evidence type="ECO:0000259" key="2">
    <source>
        <dbReference type="PROSITE" id="PS51352"/>
    </source>
</evidence>
<sequence length="208" mass="22429">MRYVYMNRFSNVISVFLVLVFASPVFAAPEVGKPAPEFAMQDTEGNDVSLTELRGKTVVLEWFNDGCPYVRKHYGSNNMQALQNEAVADGVVWVTVISSAPGKQGYVTAEEGNALTAKHGASPTHLLLDPEGTLGKAYDARTTPHMYIIDPKGELVYMGGIDDKPTANPADIDGANNYVRSALAELKSGTSITSPTTRPYGCSVKYSS</sequence>
<reference evidence="3" key="2">
    <citation type="submission" date="2020-09" db="EMBL/GenBank/DDBJ databases">
        <authorList>
            <person name="Sun Q."/>
            <person name="Kim S."/>
        </authorList>
    </citation>
    <scope>NUCLEOTIDE SEQUENCE</scope>
    <source>
        <strain evidence="3">KCTC 12711</strain>
    </source>
</reference>
<dbReference type="AlphaFoldDB" id="A0A918RNZ1"/>
<dbReference type="InterPro" id="IPR013766">
    <property type="entry name" value="Thioredoxin_domain"/>
</dbReference>
<feature type="signal peptide" evidence="1">
    <location>
        <begin position="1"/>
        <end position="27"/>
    </location>
</feature>
<evidence type="ECO:0000256" key="1">
    <source>
        <dbReference type="SAM" id="SignalP"/>
    </source>
</evidence>
<reference evidence="3" key="1">
    <citation type="journal article" date="2014" name="Int. J. Syst. Evol. Microbiol.">
        <title>Complete genome sequence of Corynebacterium casei LMG S-19264T (=DSM 44701T), isolated from a smear-ripened cheese.</title>
        <authorList>
            <consortium name="US DOE Joint Genome Institute (JGI-PGF)"/>
            <person name="Walter F."/>
            <person name="Albersmeier A."/>
            <person name="Kalinowski J."/>
            <person name="Ruckert C."/>
        </authorList>
    </citation>
    <scope>NUCLEOTIDE SEQUENCE</scope>
    <source>
        <strain evidence="3">KCTC 12711</strain>
    </source>
</reference>
<name>A0A918RNZ1_9GAMM</name>
<protein>
    <submittedName>
        <fullName evidence="3">Thioredoxin family protein</fullName>
    </submittedName>
</protein>
<dbReference type="GO" id="GO:0016491">
    <property type="term" value="F:oxidoreductase activity"/>
    <property type="evidence" value="ECO:0007669"/>
    <property type="project" value="InterPro"/>
</dbReference>
<dbReference type="PANTHER" id="PTHR43640:SF1">
    <property type="entry name" value="THIOREDOXIN-DEPENDENT PEROXIREDOXIN"/>
    <property type="match status" value="1"/>
</dbReference>
<dbReference type="SUPFAM" id="SSF52833">
    <property type="entry name" value="Thioredoxin-like"/>
    <property type="match status" value="1"/>
</dbReference>
<feature type="domain" description="Thioredoxin" evidence="2">
    <location>
        <begin position="29"/>
        <end position="184"/>
    </location>
</feature>
<dbReference type="PROSITE" id="PS51352">
    <property type="entry name" value="THIOREDOXIN_2"/>
    <property type="match status" value="1"/>
</dbReference>
<dbReference type="Gene3D" id="3.40.30.10">
    <property type="entry name" value="Glutaredoxin"/>
    <property type="match status" value="1"/>
</dbReference>
<dbReference type="CDD" id="cd02969">
    <property type="entry name" value="PRX_like1"/>
    <property type="match status" value="1"/>
</dbReference>
<feature type="chain" id="PRO_5037595653" evidence="1">
    <location>
        <begin position="28"/>
        <end position="208"/>
    </location>
</feature>
<keyword evidence="4" id="KW-1185">Reference proteome</keyword>
<comment type="caution">
    <text evidence="3">The sequence shown here is derived from an EMBL/GenBank/DDBJ whole genome shotgun (WGS) entry which is preliminary data.</text>
</comment>